<sequence length="501" mass="57577">MSTVIRSNLAKLESTYALEIISNLQQYLECSINSAPTSPRTGELYLFVTEHISKKDEWKYDNLKWINNSSRLCQRGKFQIKLHYFTINIGFRNRGLFFKQVYATQVGELYIALIYYHGSNEHAIKLPHSKLKQLQNSIQVSPVVNTYQLPPKRDLAELDLVSPTILLHSPTKTSSDDLNTISPQINKTIHIPESTLRMDNNTRQLYILALHHKAEQHPNLIYQLTSIPQLTVIFGYNDLIQEFRHLLRTYPLPQQICLSLDISVRMDNFYVTPIYINYPCFSENPSFPVLVLIHEMKTYQAYNCLLNELIELMPELLCDNYTVKLDDNELSLNSFKKHLSNVNIHKTASQHSLSRCSEDRAILNSLLSITSLVPIELIEIMNNHQKDILEEISRSYKSKGQYCLQGQQAACLQNSTYQVLKASQVTIQDIPGIKWQFQSSPNQEHDQCVGFSSYVMLEQSSGEDSPIQGSTTPVVVDVNHYESIISQSNDKLMDHLEIQQF</sequence>
<proteinExistence type="predicted"/>
<protein>
    <submittedName>
        <fullName evidence="1">Uncharacterized protein</fullName>
    </submittedName>
</protein>
<evidence type="ECO:0000313" key="1">
    <source>
        <dbReference type="EMBL" id="KAI6652887.1"/>
    </source>
</evidence>
<organism evidence="1 2">
    <name type="scientific">Oopsacas minuta</name>
    <dbReference type="NCBI Taxonomy" id="111878"/>
    <lineage>
        <taxon>Eukaryota</taxon>
        <taxon>Metazoa</taxon>
        <taxon>Porifera</taxon>
        <taxon>Hexactinellida</taxon>
        <taxon>Hexasterophora</taxon>
        <taxon>Lyssacinosida</taxon>
        <taxon>Leucopsacidae</taxon>
        <taxon>Oopsacas</taxon>
    </lineage>
</organism>
<reference evidence="1 2" key="1">
    <citation type="journal article" date="2023" name="BMC Biol.">
        <title>The compact genome of the sponge Oopsacas minuta (Hexactinellida) is lacking key metazoan core genes.</title>
        <authorList>
            <person name="Santini S."/>
            <person name="Schenkelaars Q."/>
            <person name="Jourda C."/>
            <person name="Duchesne M."/>
            <person name="Belahbib H."/>
            <person name="Rocher C."/>
            <person name="Selva M."/>
            <person name="Riesgo A."/>
            <person name="Vervoort M."/>
            <person name="Leys S.P."/>
            <person name="Kodjabachian L."/>
            <person name="Le Bivic A."/>
            <person name="Borchiellini C."/>
            <person name="Claverie J.M."/>
            <person name="Renard E."/>
        </authorList>
    </citation>
    <scope>NUCLEOTIDE SEQUENCE [LARGE SCALE GENOMIC DNA]</scope>
    <source>
        <strain evidence="1">SPO-2</strain>
    </source>
</reference>
<comment type="caution">
    <text evidence="1">The sequence shown here is derived from an EMBL/GenBank/DDBJ whole genome shotgun (WGS) entry which is preliminary data.</text>
</comment>
<accession>A0AAV7JVP3</accession>
<dbReference type="EMBL" id="JAKMXF010000297">
    <property type="protein sequence ID" value="KAI6652887.1"/>
    <property type="molecule type" value="Genomic_DNA"/>
</dbReference>
<keyword evidence="2" id="KW-1185">Reference proteome</keyword>
<dbReference type="AlphaFoldDB" id="A0AAV7JVP3"/>
<dbReference type="Proteomes" id="UP001165289">
    <property type="component" value="Unassembled WGS sequence"/>
</dbReference>
<gene>
    <name evidence="1" type="ORF">LOD99_4273</name>
</gene>
<evidence type="ECO:0000313" key="2">
    <source>
        <dbReference type="Proteomes" id="UP001165289"/>
    </source>
</evidence>
<name>A0AAV7JVP3_9METZ</name>